<proteinExistence type="predicted"/>
<keyword evidence="2" id="KW-1185">Reference proteome</keyword>
<dbReference type="AlphaFoldDB" id="A0A7X2S6W6"/>
<gene>
    <name evidence="1" type="ORF">GKZ89_14020</name>
</gene>
<comment type="caution">
    <text evidence="1">The sequence shown here is derived from an EMBL/GenBank/DDBJ whole genome shotgun (WGS) entry which is preliminary data.</text>
</comment>
<evidence type="ECO:0000313" key="2">
    <source>
        <dbReference type="Proteomes" id="UP000434639"/>
    </source>
</evidence>
<organism evidence="1 2">
    <name type="scientific">Metabacillus mangrovi</name>
    <dbReference type="NCBI Taxonomy" id="1491830"/>
    <lineage>
        <taxon>Bacteria</taxon>
        <taxon>Bacillati</taxon>
        <taxon>Bacillota</taxon>
        <taxon>Bacilli</taxon>
        <taxon>Bacillales</taxon>
        <taxon>Bacillaceae</taxon>
        <taxon>Metabacillus</taxon>
    </lineage>
</organism>
<dbReference type="Proteomes" id="UP000434639">
    <property type="component" value="Unassembled WGS sequence"/>
</dbReference>
<evidence type="ECO:0000313" key="1">
    <source>
        <dbReference type="EMBL" id="MTH54517.1"/>
    </source>
</evidence>
<reference evidence="1 2" key="1">
    <citation type="journal article" date="2017" name="Int. J. Syst. Evol. Microbiol.">
        <title>Bacillus mangrovi sp. nov., isolated from a sediment sample from a mangrove forest.</title>
        <authorList>
            <person name="Gupta V."/>
            <person name="Singh P.K."/>
            <person name="Korpole S."/>
            <person name="Tanuku N.R.S."/>
            <person name="Pinnaka A.K."/>
        </authorList>
    </citation>
    <scope>NUCLEOTIDE SEQUENCE [LARGE SCALE GENOMIC DNA]</scope>
    <source>
        <strain evidence="1 2">KCTC 33872</strain>
    </source>
</reference>
<sequence>MIQKIFEYFVHFYNAKRIRSASNYLSSFEYEL</sequence>
<dbReference type="EMBL" id="WMIB01000015">
    <property type="protein sequence ID" value="MTH54517.1"/>
    <property type="molecule type" value="Genomic_DNA"/>
</dbReference>
<name>A0A7X2S6W6_9BACI</name>
<accession>A0A7X2S6W6</accession>
<protein>
    <submittedName>
        <fullName evidence="1">Uncharacterized protein</fullName>
    </submittedName>
</protein>